<name>A0A402AJ62_9CHLR</name>
<feature type="compositionally biased region" description="Pro residues" evidence="1">
    <location>
        <begin position="36"/>
        <end position="46"/>
    </location>
</feature>
<feature type="region of interest" description="Disordered" evidence="1">
    <location>
        <begin position="16"/>
        <end position="86"/>
    </location>
</feature>
<proteinExistence type="predicted"/>
<reference evidence="3" key="1">
    <citation type="submission" date="2018-12" db="EMBL/GenBank/DDBJ databases">
        <title>Tengunoibacter tsumagoiensis gen. nov., sp. nov., Dictyobacter kobayashii sp. nov., D. alpinus sp. nov., and D. joshuensis sp. nov. and description of Dictyobacteraceae fam. nov. within the order Ktedonobacterales isolated from Tengu-no-mugimeshi.</title>
        <authorList>
            <person name="Wang C.M."/>
            <person name="Zheng Y."/>
            <person name="Sakai Y."/>
            <person name="Toyoda A."/>
            <person name="Minakuchi Y."/>
            <person name="Abe K."/>
            <person name="Yokota A."/>
            <person name="Yabe S."/>
        </authorList>
    </citation>
    <scope>NUCLEOTIDE SEQUENCE [LARGE SCALE GENOMIC DNA]</scope>
    <source>
        <strain evidence="3">Uno11</strain>
    </source>
</reference>
<gene>
    <name evidence="2" type="ORF">KDK_28950</name>
</gene>
<comment type="caution">
    <text evidence="2">The sequence shown here is derived from an EMBL/GenBank/DDBJ whole genome shotgun (WGS) entry which is preliminary data.</text>
</comment>
<evidence type="ECO:0000313" key="3">
    <source>
        <dbReference type="Proteomes" id="UP000287188"/>
    </source>
</evidence>
<dbReference type="OrthoDB" id="153144at2"/>
<accession>A0A402AJ62</accession>
<organism evidence="2 3">
    <name type="scientific">Dictyobacter kobayashii</name>
    <dbReference type="NCBI Taxonomy" id="2014872"/>
    <lineage>
        <taxon>Bacteria</taxon>
        <taxon>Bacillati</taxon>
        <taxon>Chloroflexota</taxon>
        <taxon>Ktedonobacteria</taxon>
        <taxon>Ktedonobacterales</taxon>
        <taxon>Dictyobacteraceae</taxon>
        <taxon>Dictyobacter</taxon>
    </lineage>
</organism>
<protein>
    <submittedName>
        <fullName evidence="2">Uncharacterized protein</fullName>
    </submittedName>
</protein>
<dbReference type="AlphaFoldDB" id="A0A402AJ62"/>
<dbReference type="RefSeq" id="WP_126550887.1">
    <property type="nucleotide sequence ID" value="NZ_BIFS01000001.1"/>
</dbReference>
<sequence>MVTQLGSCRFKFEHASEQNAATSHSNTSTPVAEPAAAPPPQPPIAHPPAITHQHTDPLRRLPQPHPITNPGFPLSSGTSKQQTDPYQAPIPAISMQRVPQRRFSNNENSLRLLEQQRLTRQHRQVFLLIDNRRSPLELARLTSRRLDELYVILTDLERAGLIFL</sequence>
<evidence type="ECO:0000313" key="2">
    <source>
        <dbReference type="EMBL" id="GCE19095.1"/>
    </source>
</evidence>
<feature type="compositionally biased region" description="Polar residues" evidence="1">
    <location>
        <begin position="17"/>
        <end position="29"/>
    </location>
</feature>
<keyword evidence="3" id="KW-1185">Reference proteome</keyword>
<dbReference type="Proteomes" id="UP000287188">
    <property type="component" value="Unassembled WGS sequence"/>
</dbReference>
<dbReference type="EMBL" id="BIFS01000001">
    <property type="protein sequence ID" value="GCE19095.1"/>
    <property type="molecule type" value="Genomic_DNA"/>
</dbReference>
<evidence type="ECO:0000256" key="1">
    <source>
        <dbReference type="SAM" id="MobiDB-lite"/>
    </source>
</evidence>
<feature type="compositionally biased region" description="Polar residues" evidence="1">
    <location>
        <begin position="75"/>
        <end position="85"/>
    </location>
</feature>